<comment type="similarity">
    <text evidence="1">Belongs to the isochorismatase family.</text>
</comment>
<gene>
    <name evidence="3" type="ORF">AMTR_s00067p00177560</name>
</gene>
<dbReference type="InterPro" id="IPR000868">
    <property type="entry name" value="Isochorismatase-like_dom"/>
</dbReference>
<dbReference type="KEGG" id="atr:18447287"/>
<dbReference type="PANTHER" id="PTHR47044">
    <property type="entry name" value="OS02G0276400 PROTEIN"/>
    <property type="match status" value="1"/>
</dbReference>
<protein>
    <recommendedName>
        <fullName evidence="2">Isochorismatase-like domain-containing protein</fullName>
    </recommendedName>
</protein>
<evidence type="ECO:0000256" key="1">
    <source>
        <dbReference type="ARBA" id="ARBA00006336"/>
    </source>
</evidence>
<dbReference type="CDD" id="cd00431">
    <property type="entry name" value="cysteine_hydrolases"/>
    <property type="match status" value="1"/>
</dbReference>
<accession>U5DBV7</accession>
<keyword evidence="4" id="KW-1185">Reference proteome</keyword>
<dbReference type="OMA" id="WHKSNAL"/>
<dbReference type="Proteomes" id="UP000017836">
    <property type="component" value="Unassembled WGS sequence"/>
</dbReference>
<proteinExistence type="inferred from homology"/>
<sequence length="193" mass="21241">MEENKWKKTALLVIDMQNDFILPGGSMHVAGGQSVIPAVKKAVAIARERGALIVWVVREHDPSGRDVEYFRRHLYGVGKERPVSKGTKGAELVEGLVIEEGDYKLEKTRMSAFFATHLHLLLQSVGITDIVVVGVQTPNCIRQTVFDAVALDYRSVTVLTDATAAASPEVHEANLFDMKNVGVATPTLLEWCR</sequence>
<evidence type="ECO:0000313" key="3">
    <source>
        <dbReference type="EMBL" id="ERN18917.1"/>
    </source>
</evidence>
<dbReference type="OrthoDB" id="167809at2759"/>
<dbReference type="InterPro" id="IPR036380">
    <property type="entry name" value="Isochorismatase-like_sf"/>
</dbReference>
<dbReference type="STRING" id="13333.U5DBV7"/>
<evidence type="ECO:0000259" key="2">
    <source>
        <dbReference type="Pfam" id="PF00857"/>
    </source>
</evidence>
<feature type="domain" description="Isochorismatase-like" evidence="2">
    <location>
        <begin position="9"/>
        <end position="183"/>
    </location>
</feature>
<dbReference type="SUPFAM" id="SSF52499">
    <property type="entry name" value="Isochorismatase-like hydrolases"/>
    <property type="match status" value="1"/>
</dbReference>
<dbReference type="AlphaFoldDB" id="U5DBV7"/>
<name>U5DBV7_AMBTC</name>
<evidence type="ECO:0000313" key="4">
    <source>
        <dbReference type="Proteomes" id="UP000017836"/>
    </source>
</evidence>
<dbReference type="EMBL" id="KI392078">
    <property type="protein sequence ID" value="ERN18917.1"/>
    <property type="molecule type" value="Genomic_DNA"/>
</dbReference>
<dbReference type="Gramene" id="ERN18917">
    <property type="protein sequence ID" value="ERN18917"/>
    <property type="gene ID" value="AMTR_s00067p00177560"/>
</dbReference>
<dbReference type="Gene3D" id="3.40.50.850">
    <property type="entry name" value="Isochorismatase-like"/>
    <property type="match status" value="1"/>
</dbReference>
<reference evidence="4" key="1">
    <citation type="journal article" date="2013" name="Science">
        <title>The Amborella genome and the evolution of flowering plants.</title>
        <authorList>
            <consortium name="Amborella Genome Project"/>
        </authorList>
    </citation>
    <scope>NUCLEOTIDE SEQUENCE [LARGE SCALE GENOMIC DNA]</scope>
</reference>
<dbReference type="Pfam" id="PF00857">
    <property type="entry name" value="Isochorismatase"/>
    <property type="match status" value="1"/>
</dbReference>
<dbReference type="eggNOG" id="ENOG502QS7S">
    <property type="taxonomic scope" value="Eukaryota"/>
</dbReference>
<dbReference type="HOGENOM" id="CLU_068979_14_1_1"/>
<organism evidence="3 4">
    <name type="scientific">Amborella trichopoda</name>
    <dbReference type="NCBI Taxonomy" id="13333"/>
    <lineage>
        <taxon>Eukaryota</taxon>
        <taxon>Viridiplantae</taxon>
        <taxon>Streptophyta</taxon>
        <taxon>Embryophyta</taxon>
        <taxon>Tracheophyta</taxon>
        <taxon>Spermatophyta</taxon>
        <taxon>Magnoliopsida</taxon>
        <taxon>Amborellales</taxon>
        <taxon>Amborellaceae</taxon>
        <taxon>Amborella</taxon>
    </lineage>
</organism>